<sequence>MPRTLADMTEEEANKMSTPQIIRTAEELKALDPNTALTLYTWDATIWGASYFHKCLEDTGYIPDLPAVVVATGEQVRAARKALEEAEEG</sequence>
<reference evidence="1 2" key="1">
    <citation type="submission" date="2017-10" db="EMBL/GenBank/DDBJ databases">
        <authorList>
            <person name="Almansoob K.M."/>
            <person name="Barra A."/>
            <person name="Canlas S.M."/>
            <person name="Chawla N."/>
            <person name="Johnson B.N."/>
            <person name="Kuhl M.D."/>
            <person name="Lin J.Y."/>
            <person name="Patel D.V."/>
            <person name="Reddy A.G."/>
            <person name="Sobol L."/>
            <person name="Solorzano-Papili D."/>
            <person name="Monti D.L."/>
            <person name="Stoner T.H."/>
            <person name="Garlena R.A."/>
            <person name="Russell D.A."/>
            <person name="Pope W.H."/>
            <person name="Jacobs-Sera D."/>
            <person name="Hatfull G.F."/>
        </authorList>
    </citation>
    <scope>NUCLEOTIDE SEQUENCE [LARGE SCALE GENOMIC DNA]</scope>
</reference>
<dbReference type="EMBL" id="MG198776">
    <property type="protein sequence ID" value="ATW58459.1"/>
    <property type="molecule type" value="Genomic_DNA"/>
</dbReference>
<accession>A0A2H4P8N0</accession>
<evidence type="ECO:0000313" key="2">
    <source>
        <dbReference type="Proteomes" id="UP000241822"/>
    </source>
</evidence>
<protein>
    <submittedName>
        <fullName evidence="1">Uncharacterized protein</fullName>
    </submittedName>
</protein>
<keyword evidence="2" id="KW-1185">Reference proteome</keyword>
<evidence type="ECO:0000313" key="1">
    <source>
        <dbReference type="EMBL" id="ATW58459.1"/>
    </source>
</evidence>
<organism evidence="1 2">
    <name type="scientific">Corynebacterium phage C3PO</name>
    <dbReference type="NCBI Taxonomy" id="2047868"/>
    <lineage>
        <taxon>Viruses</taxon>
        <taxon>Duplodnaviria</taxon>
        <taxon>Heunggongvirae</taxon>
        <taxon>Uroviricota</taxon>
        <taxon>Caudoviricetes</taxon>
        <taxon>Zierdtviridae</taxon>
        <taxon>Toshachvirinae</taxon>
        <taxon>Ceetrepovirus</taxon>
        <taxon>Ceetrepovirus C3PO</taxon>
        <taxon>Corynebacterium virus C3PO</taxon>
    </lineage>
</organism>
<proteinExistence type="predicted"/>
<gene>
    <name evidence="1" type="ORF">SEA_C3PO_59</name>
</gene>
<dbReference type="OrthoDB" id="34857at10239"/>
<name>A0A2H4P8N0_9CAUD</name>
<dbReference type="Proteomes" id="UP000241822">
    <property type="component" value="Segment"/>
</dbReference>